<feature type="domain" description="Acyl-CoA dehydrogenase/oxidase N-terminal" evidence="11">
    <location>
        <begin position="9"/>
        <end position="124"/>
    </location>
</feature>
<evidence type="ECO:0000256" key="3">
    <source>
        <dbReference type="ARBA" id="ARBA00011738"/>
    </source>
</evidence>
<sequence length="412" mass="45316">MIDFDLPADVRDVRARVAAFIDDVILPAEKEIGTRPFFGLVAELQKVARERGLWCPFVPVEYGGMGLGHLANAVVQVEVGRSFSHLAAWAMNCMGPQDATMLTLIEHGTEEQKQRYLIPLVNGDIRVCFAMTERAAGADATGMQTAAVQKGSSWVLNGEKWFTSGASISQLALVMAKTDPDAPRHEQYTTFLVELPDPGFEILRNIPVMGEHDGPSYGDEVTMGHAEVRINDLVVPDENILGGRGRGFAMGQHRLGYGRLRHGMWSIAKAQAALDMATARACERVTFGQRVADRQGVQWMLSDCAEKLYMTRLMVLHLAYKMEKGLDLRVENSIAKTYIANMLIDVIDTAMQIHGSLGYTHDLPLAAWLSEARMNRIVDGPDEVHRWTVGRSVVRAFEKAGTTASAAGGDLF</sequence>
<name>A0A1E3RDI4_MYCFV</name>
<evidence type="ECO:0000259" key="11">
    <source>
        <dbReference type="Pfam" id="PF02771"/>
    </source>
</evidence>
<dbReference type="Proteomes" id="UP000094053">
    <property type="component" value="Unassembled WGS sequence"/>
</dbReference>
<organism evidence="12 13">
    <name type="scientific">Mycolicibacterium flavescens</name>
    <name type="common">Mycobacterium flavescens</name>
    <dbReference type="NCBI Taxonomy" id="1776"/>
    <lineage>
        <taxon>Bacteria</taxon>
        <taxon>Bacillati</taxon>
        <taxon>Actinomycetota</taxon>
        <taxon>Actinomycetes</taxon>
        <taxon>Mycobacteriales</taxon>
        <taxon>Mycobacteriaceae</taxon>
        <taxon>Mycolicibacterium</taxon>
    </lineage>
</organism>
<protein>
    <submittedName>
        <fullName evidence="12">Acyl-CoA dehydrogenase</fullName>
    </submittedName>
</protein>
<dbReference type="InterPro" id="IPR050741">
    <property type="entry name" value="Acyl-CoA_dehydrogenase"/>
</dbReference>
<dbReference type="GO" id="GO:0003995">
    <property type="term" value="F:acyl-CoA dehydrogenase activity"/>
    <property type="evidence" value="ECO:0007669"/>
    <property type="project" value="TreeGrafter"/>
</dbReference>
<evidence type="ECO:0000256" key="1">
    <source>
        <dbReference type="ARBA" id="ARBA00001974"/>
    </source>
</evidence>
<proteinExistence type="inferred from homology"/>
<comment type="catalytic activity">
    <reaction evidence="7">
        <text>a 2,3-saturated acyl-CoA + A = a 2,3-dehydroacyl-CoA + AH2</text>
        <dbReference type="Rhea" id="RHEA:48608"/>
        <dbReference type="ChEBI" id="CHEBI:13193"/>
        <dbReference type="ChEBI" id="CHEBI:17499"/>
        <dbReference type="ChEBI" id="CHEBI:60015"/>
        <dbReference type="ChEBI" id="CHEBI:65111"/>
    </reaction>
</comment>
<evidence type="ECO:0000256" key="7">
    <source>
        <dbReference type="ARBA" id="ARBA00052546"/>
    </source>
</evidence>
<keyword evidence="6 8" id="KW-0560">Oxidoreductase</keyword>
<evidence type="ECO:0000256" key="5">
    <source>
        <dbReference type="ARBA" id="ARBA00022827"/>
    </source>
</evidence>
<evidence type="ECO:0000256" key="6">
    <source>
        <dbReference type="ARBA" id="ARBA00023002"/>
    </source>
</evidence>
<evidence type="ECO:0000313" key="13">
    <source>
        <dbReference type="Proteomes" id="UP000094053"/>
    </source>
</evidence>
<dbReference type="InterPro" id="IPR046373">
    <property type="entry name" value="Acyl-CoA_Oxase/DH_mid-dom_sf"/>
</dbReference>
<evidence type="ECO:0000256" key="8">
    <source>
        <dbReference type="RuleBase" id="RU362125"/>
    </source>
</evidence>
<comment type="subunit">
    <text evidence="3">Homodimer.</text>
</comment>
<dbReference type="SUPFAM" id="SSF47203">
    <property type="entry name" value="Acyl-CoA dehydrogenase C-terminal domain-like"/>
    <property type="match status" value="1"/>
</dbReference>
<feature type="domain" description="Acyl-CoA dehydrogenase/oxidase C-terminal" evidence="9">
    <location>
        <begin position="245"/>
        <end position="393"/>
    </location>
</feature>
<dbReference type="InterPro" id="IPR013786">
    <property type="entry name" value="AcylCoA_DH/ox_N"/>
</dbReference>
<dbReference type="EMBL" id="MIHA01000018">
    <property type="protein sequence ID" value="ODQ87909.1"/>
    <property type="molecule type" value="Genomic_DNA"/>
</dbReference>
<comment type="cofactor">
    <cofactor evidence="1 8">
        <name>FAD</name>
        <dbReference type="ChEBI" id="CHEBI:57692"/>
    </cofactor>
</comment>
<dbReference type="InterPro" id="IPR009075">
    <property type="entry name" value="AcylCo_DH/oxidase_C"/>
</dbReference>
<accession>A0A1E3RDI4</accession>
<keyword evidence="5 8" id="KW-0274">FAD</keyword>
<dbReference type="Pfam" id="PF02771">
    <property type="entry name" value="Acyl-CoA_dh_N"/>
    <property type="match status" value="1"/>
</dbReference>
<dbReference type="AlphaFoldDB" id="A0A1E3RDI4"/>
<dbReference type="FunFam" id="2.40.110.10:FF:000002">
    <property type="entry name" value="Acyl-CoA dehydrogenase fadE12"/>
    <property type="match status" value="1"/>
</dbReference>
<dbReference type="OrthoDB" id="8876745at2"/>
<keyword evidence="13" id="KW-1185">Reference proteome</keyword>
<dbReference type="InterPro" id="IPR006091">
    <property type="entry name" value="Acyl-CoA_Oxase/DH_mid-dom"/>
</dbReference>
<evidence type="ECO:0000313" key="12">
    <source>
        <dbReference type="EMBL" id="ODQ87909.1"/>
    </source>
</evidence>
<dbReference type="PANTHER" id="PTHR48083">
    <property type="entry name" value="MEDIUM-CHAIN SPECIFIC ACYL-COA DEHYDROGENASE, MITOCHONDRIAL-RELATED"/>
    <property type="match status" value="1"/>
</dbReference>
<keyword evidence="4 8" id="KW-0285">Flavoprotein</keyword>
<feature type="domain" description="Acyl-CoA oxidase/dehydrogenase middle" evidence="10">
    <location>
        <begin position="128"/>
        <end position="213"/>
    </location>
</feature>
<dbReference type="SUPFAM" id="SSF56645">
    <property type="entry name" value="Acyl-CoA dehydrogenase NM domain-like"/>
    <property type="match status" value="1"/>
</dbReference>
<dbReference type="GO" id="GO:0033539">
    <property type="term" value="P:fatty acid beta-oxidation using acyl-CoA dehydrogenase"/>
    <property type="evidence" value="ECO:0007669"/>
    <property type="project" value="TreeGrafter"/>
</dbReference>
<dbReference type="STRING" id="1776.BHQ18_21625"/>
<evidence type="ECO:0000259" key="9">
    <source>
        <dbReference type="Pfam" id="PF00441"/>
    </source>
</evidence>
<dbReference type="InterPro" id="IPR009100">
    <property type="entry name" value="AcylCoA_DH/oxidase_NM_dom_sf"/>
</dbReference>
<dbReference type="Gene3D" id="2.40.110.10">
    <property type="entry name" value="Butyryl-CoA Dehydrogenase, subunit A, domain 2"/>
    <property type="match status" value="1"/>
</dbReference>
<evidence type="ECO:0000259" key="10">
    <source>
        <dbReference type="Pfam" id="PF02770"/>
    </source>
</evidence>
<dbReference type="Gene3D" id="1.20.140.10">
    <property type="entry name" value="Butyryl-CoA Dehydrogenase, subunit A, domain 3"/>
    <property type="match status" value="1"/>
</dbReference>
<dbReference type="GO" id="GO:0050660">
    <property type="term" value="F:flavin adenine dinucleotide binding"/>
    <property type="evidence" value="ECO:0007669"/>
    <property type="project" value="InterPro"/>
</dbReference>
<dbReference type="GO" id="GO:0005737">
    <property type="term" value="C:cytoplasm"/>
    <property type="evidence" value="ECO:0007669"/>
    <property type="project" value="TreeGrafter"/>
</dbReference>
<dbReference type="Pfam" id="PF02770">
    <property type="entry name" value="Acyl-CoA_dh_M"/>
    <property type="match status" value="1"/>
</dbReference>
<dbReference type="InterPro" id="IPR036250">
    <property type="entry name" value="AcylCo_DH-like_C"/>
</dbReference>
<dbReference type="Pfam" id="PF00441">
    <property type="entry name" value="Acyl-CoA_dh_1"/>
    <property type="match status" value="1"/>
</dbReference>
<gene>
    <name evidence="12" type="ORF">BHQ18_21625</name>
</gene>
<dbReference type="InterPro" id="IPR037069">
    <property type="entry name" value="AcylCoA_DH/ox_N_sf"/>
</dbReference>
<comment type="similarity">
    <text evidence="2 8">Belongs to the acyl-CoA dehydrogenase family.</text>
</comment>
<evidence type="ECO:0000256" key="2">
    <source>
        <dbReference type="ARBA" id="ARBA00009347"/>
    </source>
</evidence>
<dbReference type="PANTHER" id="PTHR48083:SF13">
    <property type="entry name" value="ACYL-COA DEHYDROGENASE FAMILY MEMBER 11"/>
    <property type="match status" value="1"/>
</dbReference>
<dbReference type="RefSeq" id="WP_069415696.1">
    <property type="nucleotide sequence ID" value="NZ_JACKUL010000028.1"/>
</dbReference>
<comment type="caution">
    <text evidence="12">The sequence shown here is derived from an EMBL/GenBank/DDBJ whole genome shotgun (WGS) entry which is preliminary data.</text>
</comment>
<evidence type="ECO:0000256" key="4">
    <source>
        <dbReference type="ARBA" id="ARBA00022630"/>
    </source>
</evidence>
<reference evidence="13" key="1">
    <citation type="submission" date="2016-09" db="EMBL/GenBank/DDBJ databases">
        <authorList>
            <person name="Greninger A.L."/>
            <person name="Jerome K.R."/>
            <person name="Mcnair B."/>
            <person name="Wallis C."/>
            <person name="Fang F."/>
        </authorList>
    </citation>
    <scope>NUCLEOTIDE SEQUENCE [LARGE SCALE GENOMIC DNA]</scope>
    <source>
        <strain evidence="13">M6</strain>
    </source>
</reference>
<dbReference type="Gene3D" id="1.10.540.10">
    <property type="entry name" value="Acyl-CoA dehydrogenase/oxidase, N-terminal domain"/>
    <property type="match status" value="1"/>
</dbReference>